<organism evidence="1 2">
    <name type="scientific">Mesorhizobium opportunistum</name>
    <dbReference type="NCBI Taxonomy" id="593909"/>
    <lineage>
        <taxon>Bacteria</taxon>
        <taxon>Pseudomonadati</taxon>
        <taxon>Pseudomonadota</taxon>
        <taxon>Alphaproteobacteria</taxon>
        <taxon>Hyphomicrobiales</taxon>
        <taxon>Phyllobacteriaceae</taxon>
        <taxon>Mesorhizobium</taxon>
    </lineage>
</organism>
<proteinExistence type="predicted"/>
<dbReference type="RefSeq" id="WP_245264282.1">
    <property type="nucleotide sequence ID" value="NZ_CP100477.1"/>
</dbReference>
<reference evidence="1 2" key="1">
    <citation type="journal article" date="2024" name="Proc. Natl. Acad. Sci. U.S.A.">
        <title>The evolutionary genomics of adaptation to stress in wild rhizobium bacteria.</title>
        <authorList>
            <person name="Kehlet-Delgado H."/>
            <person name="Montoya A.P."/>
            <person name="Jensen K.T."/>
            <person name="Wendlandt C.E."/>
            <person name="Dexheimer C."/>
            <person name="Roberts M."/>
            <person name="Torres Martinez L."/>
            <person name="Friesen M.L."/>
            <person name="Griffitts J.S."/>
            <person name="Porter S.S."/>
        </authorList>
    </citation>
    <scope>NUCLEOTIDE SEQUENCE [LARGE SCALE GENOMIC DNA]</scope>
    <source>
        <strain evidence="1 2">M0729</strain>
    </source>
</reference>
<dbReference type="Proteomes" id="UP001464387">
    <property type="component" value="Unassembled WGS sequence"/>
</dbReference>
<dbReference type="Gene3D" id="3.20.20.70">
    <property type="entry name" value="Aldolase class I"/>
    <property type="match status" value="1"/>
</dbReference>
<dbReference type="EMBL" id="JAMYPJ010000021">
    <property type="protein sequence ID" value="MER8934488.1"/>
    <property type="molecule type" value="Genomic_DNA"/>
</dbReference>
<sequence>MTRMRAIIRLIKGEGPVTDIAGLIERTEDRLPVFNGRGGLELIDNFRIGCRGMILAPDCVDYAVRAWEAFHAGNEAVAEVEYAKMPAGGGFRHAGHRELDLLRQAAVRRLHRRPDT</sequence>
<gene>
    <name evidence="1" type="ORF">NKI33_16100</name>
</gene>
<comment type="caution">
    <text evidence="1">The sequence shown here is derived from an EMBL/GenBank/DDBJ whole genome shotgun (WGS) entry which is preliminary data.</text>
</comment>
<evidence type="ECO:0000313" key="2">
    <source>
        <dbReference type="Proteomes" id="UP001464387"/>
    </source>
</evidence>
<evidence type="ECO:0000313" key="1">
    <source>
        <dbReference type="EMBL" id="MER8934488.1"/>
    </source>
</evidence>
<accession>A0ABV1YH29</accession>
<name>A0ABV1YH29_9HYPH</name>
<keyword evidence="2" id="KW-1185">Reference proteome</keyword>
<dbReference type="InterPro" id="IPR013785">
    <property type="entry name" value="Aldolase_TIM"/>
</dbReference>
<protein>
    <submittedName>
        <fullName evidence="1">Uncharacterized protein</fullName>
    </submittedName>
</protein>